<proteinExistence type="predicted"/>
<evidence type="ECO:0000313" key="4">
    <source>
        <dbReference type="EMBL" id="MFD0683302.1"/>
    </source>
</evidence>
<protein>
    <submittedName>
        <fullName evidence="4">SAV_2336 N-terminal domain-related protein</fullName>
    </submittedName>
</protein>
<evidence type="ECO:0000313" key="5">
    <source>
        <dbReference type="Proteomes" id="UP001597063"/>
    </source>
</evidence>
<reference evidence="5" key="1">
    <citation type="journal article" date="2019" name="Int. J. Syst. Evol. Microbiol.">
        <title>The Global Catalogue of Microorganisms (GCM) 10K type strain sequencing project: providing services to taxonomists for standard genome sequencing and annotation.</title>
        <authorList>
            <consortium name="The Broad Institute Genomics Platform"/>
            <consortium name="The Broad Institute Genome Sequencing Center for Infectious Disease"/>
            <person name="Wu L."/>
            <person name="Ma J."/>
        </authorList>
    </citation>
    <scope>NUCLEOTIDE SEQUENCE [LARGE SCALE GENOMIC DNA]</scope>
    <source>
        <strain evidence="5">JCM 9371</strain>
    </source>
</reference>
<feature type="region of interest" description="Disordered" evidence="2">
    <location>
        <begin position="55"/>
        <end position="117"/>
    </location>
</feature>
<feature type="compositionally biased region" description="Low complexity" evidence="2">
    <location>
        <begin position="87"/>
        <end position="112"/>
    </location>
</feature>
<name>A0ABW2XF33_9ACTN</name>
<dbReference type="InterPro" id="IPR002543">
    <property type="entry name" value="FtsK_dom"/>
</dbReference>
<keyword evidence="5" id="KW-1185">Reference proteome</keyword>
<dbReference type="RefSeq" id="WP_131758127.1">
    <property type="nucleotide sequence ID" value="NZ_CAACUY010000044.1"/>
</dbReference>
<dbReference type="Gene3D" id="3.40.50.300">
    <property type="entry name" value="P-loop containing nucleotide triphosphate hydrolases"/>
    <property type="match status" value="4"/>
</dbReference>
<dbReference type="Pfam" id="PF01580">
    <property type="entry name" value="FtsK_SpoIIIE"/>
    <property type="match status" value="1"/>
</dbReference>
<dbReference type="EMBL" id="JBHTGP010000001">
    <property type="protein sequence ID" value="MFD0683302.1"/>
    <property type="molecule type" value="Genomic_DNA"/>
</dbReference>
<evidence type="ECO:0000256" key="2">
    <source>
        <dbReference type="SAM" id="MobiDB-lite"/>
    </source>
</evidence>
<dbReference type="InterPro" id="IPR027417">
    <property type="entry name" value="P-loop_NTPase"/>
</dbReference>
<feature type="compositionally biased region" description="Pro residues" evidence="2">
    <location>
        <begin position="59"/>
        <end position="68"/>
    </location>
</feature>
<dbReference type="SUPFAM" id="SSF52540">
    <property type="entry name" value="P-loop containing nucleoside triphosphate hydrolases"/>
    <property type="match status" value="1"/>
</dbReference>
<accession>A0ABW2XF33</accession>
<evidence type="ECO:0000259" key="3">
    <source>
        <dbReference type="Pfam" id="PF01580"/>
    </source>
</evidence>
<feature type="domain" description="FtsK" evidence="3">
    <location>
        <begin position="559"/>
        <end position="750"/>
    </location>
</feature>
<gene>
    <name evidence="4" type="ORF">ACFQZM_02235</name>
</gene>
<sequence length="1486" mass="157979">MTARDDVRDGDGGRRAAMTIDRLRDVLTAIGPPDAPPNARDVSEVLWLACHIASTEEPVPGPAPPDAPQAPAGARENLGPEPPAVAPTPAEQVAEPRAALHPRPAAPAAEPATGTEPVGEAAEILVPTAPMLADPLGVQRALRPLKRRVPSSRRRELDEEATAARIAHTGVWTPVLVPAPERWLTLSLVVDSGPTMRLWRPLARELAETLLRQGAFQDVHVSHLDTTGRVAATPGAPPEDPGALLPASGRHAVLVLSDCSGPHWWNGRATRAVRRWARTAPTAILQPLAERLWRRTAAPAAPGRAALPRPGAPNTDLLFSPYDGAPPDGVPVPVLEVAPRWLGAWALLVAGAGPQPAAIASLPSRPPGTAPVAREQDLPVADRVRRFLATASPGAAELAAHVAVSVPSLPVMRLIQHRVLDGTGPGQLAEVLLSGLLRPDGGARYAFVPGAREALLDTLPRPEAQHTRHVLEAVSTEIERRAGTMADTFRALLPADGGPVRLTADTDHFALVTPETLTTLAPSQAGRDRLEPRPPSGPPDLLALLDTPVDELTGPDWYRPPHPTIVGVDESGDPVWLDILRGGPPTGHGTITGPRESRDRVLRTIIMSLALSHSPHTVAFAFVDSSGGASFVGLGALPHVAAAVHGLFPDSSVLGELPRVLRAEQRRRASVLADAGFSIWPEYQAAIARGRVLDPLPALIIVLDGTGPLLDARPDLLRPLVDLASDEDVGIRFIFCSPPESSVPQPLLDLAAWVIRTPGREAGGEYVLAAARAEPPGGEVRFRPAHIALNDSDPLVQAMLQRGLRATKLPWPTSPAPAPPQPAPAAAPRQVVIGTTRDGRPVHLDPLDPSADVPHGLIVGEGEARQRAVRSVVRALTIAYSPAELGIVFAGLGEHPLGRDVDIPHRRHSYEELLGDPGSLRSFLDVVAEELAAREHAGRSEPPSGRLLVVVDLSLTFPASRPVIGTALLALAQRGEAMGIHLLLSSSTAERTTIWARFLPMLRWRIAASPLPPAVTQDVMGRPRLDFPTARTARAAHLRIRNASPTSFELPDEPAEAWDDEGTAVLTRLLWELEQGKEKRTIARPLRGLIKVEHEAFRTGQSPGPRHLVLYGPIESDMRRLARLYGRMLSELGVLPRPDVTELSWHAMVARHGAGSAASEIGETLRTAGGGILLLHGADGIASDIEGLGPSRRESALVFSLIELFEEHADDTVVILSGERPGLDRLLGDHPRLRRLFPRALVLSPGRSDRRGSDLPDELHVDELPAVTDRGIPIGIANGSHEPVRVAPDIGPPLLVIGSPGVGRTNLVHLILNGMAQQADPDTAVYVFDPRGSLRGLATEFGLDSPVPPGVRYTESTGVFADLLAEAVARLPAASLVVAIDRGPPLDGDPLERLVPDLRALHDGNLRLLVVRRPRLPGEMPDPVVTALHDLGAAALFMGVCDGQEADLFAARLPDEPLPVGRALLVQGDAQQLVQTAHAAPGGDGR</sequence>
<dbReference type="PANTHER" id="PTHR13037">
    <property type="entry name" value="FORMIN"/>
    <property type="match status" value="1"/>
</dbReference>
<comment type="caution">
    <text evidence="4">The sequence shown here is derived from an EMBL/GenBank/DDBJ whole genome shotgun (WGS) entry which is preliminary data.</text>
</comment>
<dbReference type="InterPro" id="IPR047738">
    <property type="entry name" value="SAV_2336-like_N"/>
</dbReference>
<evidence type="ECO:0000256" key="1">
    <source>
        <dbReference type="ARBA" id="ARBA00022581"/>
    </source>
</evidence>
<dbReference type="PANTHER" id="PTHR13037:SF24">
    <property type="entry name" value="POLYCOMB PROTEIN PCL-RELATED"/>
    <property type="match status" value="1"/>
</dbReference>
<dbReference type="NCBIfam" id="NF041121">
    <property type="entry name" value="SAV_2336_NTERM"/>
    <property type="match status" value="1"/>
</dbReference>
<organism evidence="4 5">
    <name type="scientific">Actinomadura fibrosa</name>
    <dbReference type="NCBI Taxonomy" id="111802"/>
    <lineage>
        <taxon>Bacteria</taxon>
        <taxon>Bacillati</taxon>
        <taxon>Actinomycetota</taxon>
        <taxon>Actinomycetes</taxon>
        <taxon>Streptosporangiales</taxon>
        <taxon>Thermomonosporaceae</taxon>
        <taxon>Actinomadura</taxon>
    </lineage>
</organism>
<dbReference type="Proteomes" id="UP001597063">
    <property type="component" value="Unassembled WGS sequence"/>
</dbReference>
<keyword evidence="1" id="KW-0945">Host-virus interaction</keyword>